<dbReference type="InterPro" id="IPR026336">
    <property type="entry name" value="PdeM-like"/>
</dbReference>
<organism evidence="2 3">
    <name type="scientific">Peredibacter starrii</name>
    <dbReference type="NCBI Taxonomy" id="28202"/>
    <lineage>
        <taxon>Bacteria</taxon>
        <taxon>Pseudomonadati</taxon>
        <taxon>Bdellovibrionota</taxon>
        <taxon>Bacteriovoracia</taxon>
        <taxon>Bacteriovoracales</taxon>
        <taxon>Bacteriovoracaceae</taxon>
        <taxon>Peredibacter</taxon>
    </lineage>
</organism>
<reference evidence="2 3" key="1">
    <citation type="submission" date="2023-11" db="EMBL/GenBank/DDBJ databases">
        <title>Peredibacter starrii A3.12.</title>
        <authorList>
            <person name="Mitchell R.J."/>
        </authorList>
    </citation>
    <scope>NUCLEOTIDE SEQUENCE [LARGE SCALE GENOMIC DNA]</scope>
    <source>
        <strain evidence="2 3">A3.12</strain>
    </source>
</reference>
<dbReference type="KEGG" id="psti:SOO65_00220"/>
<keyword evidence="2" id="KW-0255">Endonuclease</keyword>
<dbReference type="AlphaFoldDB" id="A0AAX4HPW7"/>
<dbReference type="EMBL" id="CP139487">
    <property type="protein sequence ID" value="WPU65172.1"/>
    <property type="molecule type" value="Genomic_DNA"/>
</dbReference>
<keyword evidence="2" id="KW-0436">Ligase</keyword>
<dbReference type="InterPro" id="IPR029052">
    <property type="entry name" value="Metallo-depent_PP-like"/>
</dbReference>
<dbReference type="EC" id="3.1.-.-" evidence="2"/>
<dbReference type="Gene3D" id="3.60.21.10">
    <property type="match status" value="1"/>
</dbReference>
<dbReference type="InterPro" id="IPR024173">
    <property type="entry name" value="Pesterase_MJ0037-like"/>
</dbReference>
<keyword evidence="2" id="KW-0378">Hydrolase</keyword>
<protein>
    <submittedName>
        <fullName evidence="2">Ligase-associated DNA damage response endonuclease PdeM</fullName>
        <ecNumber evidence="2">3.1.-.-</ecNumber>
    </submittedName>
</protein>
<dbReference type="Proteomes" id="UP001324634">
    <property type="component" value="Chromosome"/>
</dbReference>
<dbReference type="PIRSF" id="PIRSF000887">
    <property type="entry name" value="Pesterase_MJ0037"/>
    <property type="match status" value="1"/>
</dbReference>
<evidence type="ECO:0000313" key="3">
    <source>
        <dbReference type="Proteomes" id="UP001324634"/>
    </source>
</evidence>
<dbReference type="GO" id="GO:0004519">
    <property type="term" value="F:endonuclease activity"/>
    <property type="evidence" value="ECO:0007669"/>
    <property type="project" value="UniProtKB-KW"/>
</dbReference>
<sequence length="215" mass="24931">METSLVRTIHEEEFIFDCRRIIYWPRRKIMLAADLHWGKTNYLRNHGIAITDKVFEADLNRLSHCLADYETTSLIVLGDLIHHEKSLSRGLIAKVANFREENPCELVLVKGNHDRYTDFPESWGIVEEKDFKIGHFSFLHEHNPQLTGFQFSGHIHPMMRLRAGVDELRLPSFILDKEFCLLPAFSHLTGGQDIKLEKGQSAFVLLDEGLDVFER</sequence>
<accession>A0AAX4HPW7</accession>
<dbReference type="GO" id="GO:0016787">
    <property type="term" value="F:hydrolase activity"/>
    <property type="evidence" value="ECO:0007669"/>
    <property type="project" value="UniProtKB-KW"/>
</dbReference>
<keyword evidence="3" id="KW-1185">Reference proteome</keyword>
<dbReference type="SUPFAM" id="SSF56300">
    <property type="entry name" value="Metallo-dependent phosphatases"/>
    <property type="match status" value="1"/>
</dbReference>
<dbReference type="PANTHER" id="PTHR39323">
    <property type="entry name" value="BLR1149 PROTEIN"/>
    <property type="match status" value="1"/>
</dbReference>
<gene>
    <name evidence="2" type="primary">pdeM</name>
    <name evidence="2" type="ORF">SOO65_00220</name>
</gene>
<dbReference type="InterPro" id="IPR004843">
    <property type="entry name" value="Calcineurin-like_PHP"/>
</dbReference>
<keyword evidence="2" id="KW-0540">Nuclease</keyword>
<dbReference type="NCBIfam" id="TIGR04123">
    <property type="entry name" value="P_estr_lig_assc"/>
    <property type="match status" value="1"/>
</dbReference>
<dbReference type="Pfam" id="PF00149">
    <property type="entry name" value="Metallophos"/>
    <property type="match status" value="1"/>
</dbReference>
<evidence type="ECO:0000313" key="2">
    <source>
        <dbReference type="EMBL" id="WPU65172.1"/>
    </source>
</evidence>
<dbReference type="RefSeq" id="WP_321395272.1">
    <property type="nucleotide sequence ID" value="NZ_CP139487.1"/>
</dbReference>
<proteinExistence type="predicted"/>
<dbReference type="GO" id="GO:0016874">
    <property type="term" value="F:ligase activity"/>
    <property type="evidence" value="ECO:0007669"/>
    <property type="project" value="UniProtKB-KW"/>
</dbReference>
<feature type="domain" description="Calcineurin-like phosphoesterase" evidence="1">
    <location>
        <begin position="28"/>
        <end position="124"/>
    </location>
</feature>
<evidence type="ECO:0000259" key="1">
    <source>
        <dbReference type="Pfam" id="PF00149"/>
    </source>
</evidence>
<dbReference type="PANTHER" id="PTHR39323:SF1">
    <property type="entry name" value="BLR1149 PROTEIN"/>
    <property type="match status" value="1"/>
</dbReference>
<name>A0AAX4HPW7_9BACT</name>